<dbReference type="InterPro" id="IPR003593">
    <property type="entry name" value="AAA+_ATPase"/>
</dbReference>
<dbReference type="GO" id="GO:0005524">
    <property type="term" value="F:ATP binding"/>
    <property type="evidence" value="ECO:0007669"/>
    <property type="project" value="UniProtKB-KW"/>
</dbReference>
<dbReference type="InterPro" id="IPR000642">
    <property type="entry name" value="Peptidase_M41"/>
</dbReference>
<feature type="domain" description="AAA+ ATPase" evidence="2">
    <location>
        <begin position="240"/>
        <end position="379"/>
    </location>
</feature>
<dbReference type="Gene3D" id="1.10.8.60">
    <property type="match status" value="1"/>
</dbReference>
<dbReference type="RefSeq" id="WP_309772392.1">
    <property type="nucleotide sequence ID" value="NZ_JAVIZC010000003.1"/>
</dbReference>
<keyword evidence="1" id="KW-0067">ATP-binding</keyword>
<dbReference type="GO" id="GO:0051301">
    <property type="term" value="P:cell division"/>
    <property type="evidence" value="ECO:0007669"/>
    <property type="project" value="UniProtKB-KW"/>
</dbReference>
<dbReference type="GO" id="GO:0016887">
    <property type="term" value="F:ATP hydrolysis activity"/>
    <property type="evidence" value="ECO:0007669"/>
    <property type="project" value="InterPro"/>
</dbReference>
<name>A0AAJ2BEY6_9HYPH</name>
<dbReference type="EMBL" id="JAVIZC010000003">
    <property type="protein sequence ID" value="MDR6104219.1"/>
    <property type="molecule type" value="Genomic_DNA"/>
</dbReference>
<keyword evidence="3" id="KW-0378">Hydrolase</keyword>
<comment type="similarity">
    <text evidence="1">Belongs to the AAA ATPase family.</text>
</comment>
<dbReference type="GO" id="GO:0004176">
    <property type="term" value="F:ATP-dependent peptidase activity"/>
    <property type="evidence" value="ECO:0007669"/>
    <property type="project" value="InterPro"/>
</dbReference>
<dbReference type="Gene3D" id="3.40.50.300">
    <property type="entry name" value="P-loop containing nucleotide triphosphate hydrolases"/>
    <property type="match status" value="1"/>
</dbReference>
<dbReference type="CDD" id="cd19481">
    <property type="entry name" value="RecA-like_protease"/>
    <property type="match status" value="1"/>
</dbReference>
<evidence type="ECO:0000313" key="4">
    <source>
        <dbReference type="Proteomes" id="UP001255601"/>
    </source>
</evidence>
<reference evidence="3" key="1">
    <citation type="submission" date="2023-08" db="EMBL/GenBank/DDBJ databases">
        <title>Functional and genomic diversity of the sorghum phyllosphere microbiome.</title>
        <authorList>
            <person name="Shade A."/>
        </authorList>
    </citation>
    <scope>NUCLEOTIDE SEQUENCE</scope>
    <source>
        <strain evidence="3">SORGH_AS_0974</strain>
    </source>
</reference>
<dbReference type="PRINTS" id="PR00830">
    <property type="entry name" value="ENDOLAPTASE"/>
</dbReference>
<dbReference type="GO" id="GO:0005886">
    <property type="term" value="C:plasma membrane"/>
    <property type="evidence" value="ECO:0007669"/>
    <property type="project" value="TreeGrafter"/>
</dbReference>
<keyword evidence="3" id="KW-0131">Cell cycle</keyword>
<dbReference type="EC" id="3.4.24.-" evidence="3"/>
<dbReference type="InterPro" id="IPR003960">
    <property type="entry name" value="ATPase_AAA_CS"/>
</dbReference>
<protein>
    <submittedName>
        <fullName evidence="3">Cell division protease FtsH</fullName>
        <ecNumber evidence="3">3.4.24.-</ecNumber>
    </submittedName>
</protein>
<dbReference type="PANTHER" id="PTHR23076:SF97">
    <property type="entry name" value="ATP-DEPENDENT ZINC METALLOPROTEASE YME1L1"/>
    <property type="match status" value="1"/>
</dbReference>
<dbReference type="Pfam" id="PF01434">
    <property type="entry name" value="Peptidase_M41"/>
    <property type="match status" value="1"/>
</dbReference>
<evidence type="ECO:0000313" key="3">
    <source>
        <dbReference type="EMBL" id="MDR6104219.1"/>
    </source>
</evidence>
<dbReference type="PROSITE" id="PS00674">
    <property type="entry name" value="AAA"/>
    <property type="match status" value="1"/>
</dbReference>
<dbReference type="GO" id="GO:0006508">
    <property type="term" value="P:proteolysis"/>
    <property type="evidence" value="ECO:0007669"/>
    <property type="project" value="UniProtKB-KW"/>
</dbReference>
<keyword evidence="1" id="KW-0547">Nucleotide-binding</keyword>
<keyword evidence="3" id="KW-0645">Protease</keyword>
<dbReference type="GO" id="GO:0004222">
    <property type="term" value="F:metalloendopeptidase activity"/>
    <property type="evidence" value="ECO:0007669"/>
    <property type="project" value="InterPro"/>
</dbReference>
<dbReference type="SMART" id="SM00382">
    <property type="entry name" value="AAA"/>
    <property type="match status" value="1"/>
</dbReference>
<dbReference type="InterPro" id="IPR037219">
    <property type="entry name" value="Peptidase_M41-like"/>
</dbReference>
<gene>
    <name evidence="3" type="ORF">QE369_004416</name>
</gene>
<accession>A0AAJ2BEY6</accession>
<proteinExistence type="inferred from homology"/>
<evidence type="ECO:0000259" key="2">
    <source>
        <dbReference type="SMART" id="SM00382"/>
    </source>
</evidence>
<dbReference type="InterPro" id="IPR003959">
    <property type="entry name" value="ATPase_AAA_core"/>
</dbReference>
<organism evidence="3 4">
    <name type="scientific">Agrobacterium larrymoorei</name>
    <dbReference type="NCBI Taxonomy" id="160699"/>
    <lineage>
        <taxon>Bacteria</taxon>
        <taxon>Pseudomonadati</taxon>
        <taxon>Pseudomonadota</taxon>
        <taxon>Alphaproteobacteria</taxon>
        <taxon>Hyphomicrobiales</taxon>
        <taxon>Rhizobiaceae</taxon>
        <taxon>Rhizobium/Agrobacterium group</taxon>
        <taxon>Agrobacterium</taxon>
    </lineage>
</organism>
<dbReference type="Gene3D" id="1.20.58.760">
    <property type="entry name" value="Peptidase M41"/>
    <property type="match status" value="1"/>
</dbReference>
<keyword evidence="3" id="KW-0132">Cell division</keyword>
<comment type="caution">
    <text evidence="3">The sequence shown here is derived from an EMBL/GenBank/DDBJ whole genome shotgun (WGS) entry which is preliminary data.</text>
</comment>
<evidence type="ECO:0000256" key="1">
    <source>
        <dbReference type="RuleBase" id="RU003651"/>
    </source>
</evidence>
<dbReference type="SUPFAM" id="SSF52540">
    <property type="entry name" value="P-loop containing nucleoside triphosphate hydrolases"/>
    <property type="match status" value="1"/>
</dbReference>
<dbReference type="Proteomes" id="UP001255601">
    <property type="component" value="Unassembled WGS sequence"/>
</dbReference>
<dbReference type="AlphaFoldDB" id="A0AAJ2BEY6"/>
<sequence>MSFDIPYINHDQYHRSSYDLTLPTHLAIISMSRSIRHFLKKRPSFVAAFILPVGSEIQAFRTAAKWLLDGIAKKGEEYGGNHVLTVNERKELADELTGFKRLRDLTRAIILLESRELLSNDIRIVADVVVELHPPSAKDYRIAARRMGFGNVTDADAAYLAEQSPARVALGWRRGRSVAMAVERLRRNPHMQEGDHRSDPLPPGPTLQDLSGYGGAKAWGIELAEDLALWRTGKLAWEDIDCGILLSGPPGSGKTSFASALAKTCGTPLILGSAARWQATGHLGDMLKAMRAAFAEAAEQAPSILLIDEFDSFTSRSDGTDHGDNYNRQVINALLELLDGAQSHEGVIVIGATNYADIIDPALLRAGRLERHFEIRLPDERSRTDIFRFYLRGGLSEDDLSGIVRASSGWSGADIERCVRDARRNARRAKRPLSLSDLKDAMPPTINVPMAVRRCVAAHELGHALLGVLLEADSLVSVSVEKTVPVVGGSNALGVTVFKERLLTRKTSAYVRNKIAILLGGIAAEELLFGEYGDGAGGDPSADLNRATDLATMMEIKWGLGGTLSVEPVSNPAELSEHRNRRKRLQKSVETTLQSEFRRAKSLLEEHRDALLDLHTALLREGSLSADVIRAATGLTDVDGNSVACSTAANEVSISKSQNMRTAAAISGLAPSERIERQGNWRTSEYG</sequence>
<dbReference type="PANTHER" id="PTHR23076">
    <property type="entry name" value="METALLOPROTEASE M41 FTSH"/>
    <property type="match status" value="1"/>
</dbReference>
<dbReference type="GO" id="GO:0030163">
    <property type="term" value="P:protein catabolic process"/>
    <property type="evidence" value="ECO:0007669"/>
    <property type="project" value="TreeGrafter"/>
</dbReference>
<dbReference type="SUPFAM" id="SSF140990">
    <property type="entry name" value="FtsH protease domain-like"/>
    <property type="match status" value="1"/>
</dbReference>
<dbReference type="Pfam" id="PF00004">
    <property type="entry name" value="AAA"/>
    <property type="match status" value="1"/>
</dbReference>
<dbReference type="InterPro" id="IPR027417">
    <property type="entry name" value="P-loop_NTPase"/>
</dbReference>